<evidence type="ECO:0000313" key="3">
    <source>
        <dbReference type="EMBL" id="CAK0846273.1"/>
    </source>
</evidence>
<feature type="compositionally biased region" description="Basic and acidic residues" evidence="1">
    <location>
        <begin position="174"/>
        <end position="185"/>
    </location>
</feature>
<name>A0ABN9TK98_9DINO</name>
<reference evidence="3" key="1">
    <citation type="submission" date="2023-10" db="EMBL/GenBank/DDBJ databases">
        <authorList>
            <person name="Chen Y."/>
            <person name="Shah S."/>
            <person name="Dougan E. K."/>
            <person name="Thang M."/>
            <person name="Chan C."/>
        </authorList>
    </citation>
    <scope>NUCLEOTIDE SEQUENCE [LARGE SCALE GENOMIC DNA]</scope>
</reference>
<sequence>MAFEAHPLPPERAPGAAAPIKLTPSVGYFITMNPGYAGRQELPENLKVLFRWVAMMVPNRETIMKEPFHEQAALCGILQQEAPQHAAQADWWWSWRGGPRKKALGRHVFVVDCGAINFKQPEQAQFVVHLVDNKRSGPSKLQRAHAGWKRLGSAGRAAGVHEGIAWAPPPSPQERGRPRAVEPLRRGRRSRAPLRLASSTCPSQGDDGWAPVPRLPWDAGCGAAVTHLAKGSPFMSDEGPLPGWTVAALEQRHGEEPVHVEPMGGIVSCTPKCSHIRIVGMFASSQVAPWAQDYLTKELATLRGHYHKLGAEKNKLSKLVKEKAKCIATPASGTGDRAMDVDGGDGEAMATEDTSTKRSGIQARIVHHEQHITAIGQYEGADIDEVTSAKAQLESLHGQFRKLRPPQTAYNIALQKSERRRPELDRARAEAGGHRTKINIMQKELKAKEASTAAKEAEVRALNHGAGRSSVSCGEPMRMGDVKRTREALEAGGAAGESEDAILDRRWKSFSLGQALEFGKFWQCRVVGKRVASHPLALQYLRGFLLDDGSFVGHHLLQCPIEHCMPPLIPHGWEASKLHNMHKCTAEGTAARGAKISRASGLGAPGSIEPRIVGGDWNMAAATAEEPTSPANSNVCLAAPSMKMSGAPMSRSISGCFARSTAAARCFENIYADVAWAIDTRRPVQLELARDGQSLRHLAHKFRGLISARWARASYEAKDLVAVQARVEGWKWLSGPIAFHAQPNDFAKFYEEINIGGPQFEFDGMNAMELATWSSMSVRLQNMTDMLVYMRQRLSHHTLMTLQLEFIAATLMKLWSAQFGLPVTCKQLLRDAKVQAITTYDAGHRSDISIVLTHALHAFTELKSVGFEMLNLPICAAAPRADYAVARPTCQLEFINGGRWSEQHFAVSARAGQRAVEPSREITLGWALALTMCRRQSARFTDGNIAADVYAKKAAKIHQPARVVLAEQVHERGPLDNKAWGYACCRSLDRKRRRCPSTPGGPAEGAAEVKVTRRLADLLERCPAFTGEVPTPEQEKGLDDRGAVELRLQQRPHQARAQEGVPAGRALGRRLEGAGPQGPTGGGGAPTRTR</sequence>
<dbReference type="InterPro" id="IPR035699">
    <property type="entry name" value="AAA_6"/>
</dbReference>
<dbReference type="Gene3D" id="3.40.50.300">
    <property type="entry name" value="P-loop containing nucleotide triphosphate hydrolases"/>
    <property type="match status" value="1"/>
</dbReference>
<dbReference type="EMBL" id="CAUYUJ010014812">
    <property type="protein sequence ID" value="CAK0846273.1"/>
    <property type="molecule type" value="Genomic_DNA"/>
</dbReference>
<protein>
    <recommendedName>
        <fullName evidence="2">Dynein heavy chain hydrolytic ATP-binding dynein motor region domain-containing protein</fullName>
    </recommendedName>
</protein>
<keyword evidence="4" id="KW-1185">Reference proteome</keyword>
<evidence type="ECO:0000259" key="2">
    <source>
        <dbReference type="Pfam" id="PF12774"/>
    </source>
</evidence>
<evidence type="ECO:0000313" key="4">
    <source>
        <dbReference type="Proteomes" id="UP001189429"/>
    </source>
</evidence>
<feature type="region of interest" description="Disordered" evidence="1">
    <location>
        <begin position="164"/>
        <end position="209"/>
    </location>
</feature>
<organism evidence="3 4">
    <name type="scientific">Prorocentrum cordatum</name>
    <dbReference type="NCBI Taxonomy" id="2364126"/>
    <lineage>
        <taxon>Eukaryota</taxon>
        <taxon>Sar</taxon>
        <taxon>Alveolata</taxon>
        <taxon>Dinophyceae</taxon>
        <taxon>Prorocentrales</taxon>
        <taxon>Prorocentraceae</taxon>
        <taxon>Prorocentrum</taxon>
    </lineage>
</organism>
<dbReference type="PANTHER" id="PTHR45703:SF37">
    <property type="entry name" value="DYNEINS HEAVY CHAIN"/>
    <property type="match status" value="1"/>
</dbReference>
<gene>
    <name evidence="3" type="ORF">PCOR1329_LOCUS39826</name>
</gene>
<accession>A0ABN9TK98</accession>
<evidence type="ECO:0000256" key="1">
    <source>
        <dbReference type="SAM" id="MobiDB-lite"/>
    </source>
</evidence>
<comment type="caution">
    <text evidence="3">The sequence shown here is derived from an EMBL/GenBank/DDBJ whole genome shotgun (WGS) entry which is preliminary data.</text>
</comment>
<dbReference type="Proteomes" id="UP001189429">
    <property type="component" value="Unassembled WGS sequence"/>
</dbReference>
<dbReference type="InterPro" id="IPR026983">
    <property type="entry name" value="DHC"/>
</dbReference>
<proteinExistence type="predicted"/>
<dbReference type="PANTHER" id="PTHR45703">
    <property type="entry name" value="DYNEIN HEAVY CHAIN"/>
    <property type="match status" value="1"/>
</dbReference>
<feature type="region of interest" description="Disordered" evidence="1">
    <location>
        <begin position="1049"/>
        <end position="1090"/>
    </location>
</feature>
<feature type="compositionally biased region" description="Gly residues" evidence="1">
    <location>
        <begin position="1075"/>
        <end position="1090"/>
    </location>
</feature>
<dbReference type="Pfam" id="PF12774">
    <property type="entry name" value="AAA_6"/>
    <property type="match status" value="1"/>
</dbReference>
<dbReference type="InterPro" id="IPR027417">
    <property type="entry name" value="P-loop_NTPase"/>
</dbReference>
<feature type="domain" description="Dynein heavy chain hydrolytic ATP-binding dynein motor region" evidence="2">
    <location>
        <begin position="19"/>
        <end position="65"/>
    </location>
</feature>